<evidence type="ECO:0000313" key="2">
    <source>
        <dbReference type="EMBL" id="TXJ21205.1"/>
    </source>
</evidence>
<protein>
    <recommendedName>
        <fullName evidence="21">Phasin family protein</fullName>
    </recommendedName>
</protein>
<accession>A0A5C8CGE0</accession>
<dbReference type="Proteomes" id="UP000324707">
    <property type="component" value="Unassembled WGS sequence"/>
</dbReference>
<dbReference type="AlphaFoldDB" id="A0A5C8CGE0"/>
<proteinExistence type="predicted"/>
<dbReference type="Proteomes" id="UP000325013">
    <property type="component" value="Unassembled WGS sequence"/>
</dbReference>
<evidence type="ECO:0000313" key="3">
    <source>
        <dbReference type="EMBL" id="TXJ24025.1"/>
    </source>
</evidence>
<dbReference type="EMBL" id="SAYD01000018">
    <property type="protein sequence ID" value="TXJ38475.1"/>
    <property type="molecule type" value="Genomic_DNA"/>
</dbReference>
<dbReference type="Proteomes" id="UP000322814">
    <property type="component" value="Unassembled WGS sequence"/>
</dbReference>
<evidence type="ECO:0000313" key="8">
    <source>
        <dbReference type="EMBL" id="TXJ51297.1"/>
    </source>
</evidence>
<evidence type="ECO:0000313" key="7">
    <source>
        <dbReference type="EMBL" id="TXJ43839.1"/>
    </source>
</evidence>
<reference evidence="11 12" key="1">
    <citation type="journal article" date="1992" name="Lakartidningen">
        <title>[Penicillin V and not amoxicillin is the first choice preparation in acute otitis].</title>
        <authorList>
            <person name="Kamme C."/>
            <person name="Lundgren K."/>
            <person name="Prellner K."/>
        </authorList>
    </citation>
    <scope>NUCLEOTIDE SEQUENCE [LARGE SCALE GENOMIC DNA]</scope>
    <source>
        <strain evidence="2 16">513A</strain>
        <strain evidence="10 19">PC2777IV</strain>
        <strain evidence="9 12">PC3053II</strain>
        <strain evidence="7 15">PC3714II</strain>
        <strain evidence="8 11">PC3939II</strain>
        <strain evidence="6 18">PC3997IV</strain>
        <strain evidence="5 13">PC4580III</strain>
        <strain evidence="3 14">PC4597II</strain>
        <strain evidence="4 17">PC5538III-lc</strain>
        <strain evidence="1 20">W1</strain>
    </source>
</reference>
<dbReference type="Pfam" id="PF05597">
    <property type="entry name" value="Phasin"/>
    <property type="match status" value="1"/>
</dbReference>
<dbReference type="Proteomes" id="UP000324336">
    <property type="component" value="Unassembled WGS sequence"/>
</dbReference>
<dbReference type="Proteomes" id="UP000324574">
    <property type="component" value="Unassembled WGS sequence"/>
</dbReference>
<organism evidence="1 20">
    <name type="scientific">Brachyspira aalborgi</name>
    <dbReference type="NCBI Taxonomy" id="29522"/>
    <lineage>
        <taxon>Bacteria</taxon>
        <taxon>Pseudomonadati</taxon>
        <taxon>Spirochaetota</taxon>
        <taxon>Spirochaetia</taxon>
        <taxon>Brachyspirales</taxon>
        <taxon>Brachyspiraceae</taxon>
        <taxon>Brachyspira</taxon>
    </lineage>
</organism>
<evidence type="ECO:0000313" key="18">
    <source>
        <dbReference type="Proteomes" id="UP000325002"/>
    </source>
</evidence>
<evidence type="ECO:0000313" key="10">
    <source>
        <dbReference type="EMBL" id="TXJ56074.1"/>
    </source>
</evidence>
<dbReference type="EMBL" id="SAXU01000001">
    <property type="protein sequence ID" value="TXJ21205.1"/>
    <property type="molecule type" value="Genomic_DNA"/>
</dbReference>
<evidence type="ECO:0000313" key="13">
    <source>
        <dbReference type="Proteomes" id="UP000322814"/>
    </source>
</evidence>
<dbReference type="Proteomes" id="UP000325116">
    <property type="component" value="Unassembled WGS sequence"/>
</dbReference>
<dbReference type="RefSeq" id="WP_147527226.1">
    <property type="nucleotide sequence ID" value="NZ_CATXRK010000042.1"/>
</dbReference>
<reference evidence="1" key="2">
    <citation type="submission" date="2019-01" db="EMBL/GenBank/DDBJ databases">
        <authorList>
            <person name="Thorell K."/>
        </authorList>
    </citation>
    <scope>NUCLEOTIDE SEQUENCE</scope>
    <source>
        <strain evidence="2">513A</strain>
        <strain evidence="10">PC2777IV</strain>
        <strain evidence="9">PC3053II</strain>
        <strain evidence="7">PC3714II</strain>
        <strain evidence="8">PC3939II</strain>
        <strain evidence="6">PC3997IV</strain>
        <strain evidence="5">PC4580III</strain>
        <strain evidence="3">PC4597II</strain>
        <strain evidence="4">PC5538III-lc</strain>
        <strain evidence="1">W1</strain>
    </source>
</reference>
<sequence>MGMSDDIKKGFYAGIGVMLKGKEKVEEIAREFIKDANMDAEEGEKFVKDMVSKANETREEVGKYLDERMQTTIDKMGYVKKEEYESIKKELEELKSSINKNNAQ</sequence>
<evidence type="ECO:0000313" key="20">
    <source>
        <dbReference type="Proteomes" id="UP000325116"/>
    </source>
</evidence>
<dbReference type="EMBL" id="SAXX01000021">
    <property type="protein sequence ID" value="TXJ31407.1"/>
    <property type="molecule type" value="Genomic_DNA"/>
</dbReference>
<evidence type="ECO:0000313" key="19">
    <source>
        <dbReference type="Proteomes" id="UP000325013"/>
    </source>
</evidence>
<gene>
    <name evidence="10" type="ORF">EPJ67_07375</name>
    <name evidence="4" type="ORF">EPJ69_07170</name>
    <name evidence="7" type="ORF">EPJ70_09935</name>
    <name evidence="3" type="ORF">EPJ73_09170</name>
    <name evidence="9" type="ORF">EPJ76_06145</name>
    <name evidence="5" type="ORF">EPJ78_05900</name>
    <name evidence="2" type="ORF">EPJ79_08775</name>
    <name evidence="1" type="ORF">EPJ80_07080</name>
    <name evidence="6" type="ORF">EPJ81_04860</name>
    <name evidence="8" type="ORF">EPJ84_05370</name>
</gene>
<evidence type="ECO:0000313" key="17">
    <source>
        <dbReference type="Proteomes" id="UP000324707"/>
    </source>
</evidence>
<dbReference type="OrthoDB" id="308074at2"/>
<dbReference type="InterPro" id="IPR008769">
    <property type="entry name" value="PhaF_PhaI"/>
</dbReference>
<evidence type="ECO:0000313" key="12">
    <source>
        <dbReference type="Proteomes" id="UP000322327"/>
    </source>
</evidence>
<dbReference type="EMBL" id="SAYG01000010">
    <property type="protein sequence ID" value="TXJ43839.1"/>
    <property type="molecule type" value="Genomic_DNA"/>
</dbReference>
<evidence type="ECO:0000313" key="6">
    <source>
        <dbReference type="EMBL" id="TXJ38475.1"/>
    </source>
</evidence>
<dbReference type="Proteomes" id="UP000324638">
    <property type="component" value="Unassembled WGS sequence"/>
</dbReference>
<comment type="caution">
    <text evidence="1">The sequence shown here is derived from an EMBL/GenBank/DDBJ whole genome shotgun (WGS) entry which is preliminary data.</text>
</comment>
<dbReference type="EMBL" id="SAYA01000023">
    <property type="protein sequence ID" value="TXJ24025.1"/>
    <property type="molecule type" value="Genomic_DNA"/>
</dbReference>
<dbReference type="EMBL" id="SAYE01000009">
    <property type="protein sequence ID" value="TXJ51297.1"/>
    <property type="molecule type" value="Genomic_DNA"/>
</dbReference>
<evidence type="ECO:0008006" key="21">
    <source>
        <dbReference type="Google" id="ProtNLM"/>
    </source>
</evidence>
<evidence type="ECO:0000313" key="11">
    <source>
        <dbReference type="Proteomes" id="UP000322307"/>
    </source>
</evidence>
<evidence type="ECO:0000313" key="1">
    <source>
        <dbReference type="EMBL" id="TXJ11481.1"/>
    </source>
</evidence>
<dbReference type="Proteomes" id="UP000322327">
    <property type="component" value="Unassembled WGS sequence"/>
</dbReference>
<evidence type="ECO:0000313" key="15">
    <source>
        <dbReference type="Proteomes" id="UP000324574"/>
    </source>
</evidence>
<dbReference type="EMBL" id="SAYB01000003">
    <property type="protein sequence ID" value="TXJ38229.1"/>
    <property type="molecule type" value="Genomic_DNA"/>
</dbReference>
<dbReference type="Proteomes" id="UP000325002">
    <property type="component" value="Unassembled WGS sequence"/>
</dbReference>
<evidence type="ECO:0000313" key="9">
    <source>
        <dbReference type="EMBL" id="TXJ55171.1"/>
    </source>
</evidence>
<dbReference type="EMBL" id="SAXT01000005">
    <property type="protein sequence ID" value="TXJ11481.1"/>
    <property type="molecule type" value="Genomic_DNA"/>
</dbReference>
<name>A0A5C8CGE0_9SPIR</name>
<evidence type="ECO:0000313" key="16">
    <source>
        <dbReference type="Proteomes" id="UP000324638"/>
    </source>
</evidence>
<evidence type="ECO:0000313" key="4">
    <source>
        <dbReference type="EMBL" id="TXJ31407.1"/>
    </source>
</evidence>
<dbReference type="EMBL" id="SAYJ01000017">
    <property type="protein sequence ID" value="TXJ56074.1"/>
    <property type="molecule type" value="Genomic_DNA"/>
</dbReference>
<evidence type="ECO:0000313" key="14">
    <source>
        <dbReference type="Proteomes" id="UP000324336"/>
    </source>
</evidence>
<dbReference type="EMBL" id="SAYI01000018">
    <property type="protein sequence ID" value="TXJ55171.1"/>
    <property type="molecule type" value="Genomic_DNA"/>
</dbReference>
<evidence type="ECO:0000313" key="5">
    <source>
        <dbReference type="EMBL" id="TXJ38229.1"/>
    </source>
</evidence>
<dbReference type="Proteomes" id="UP000322307">
    <property type="component" value="Unassembled WGS sequence"/>
</dbReference>